<dbReference type="HOGENOM" id="CLU_1355876_0_0_1"/>
<dbReference type="AlphaFoldDB" id="E9GG52"/>
<keyword evidence="2" id="KW-0732">Signal</keyword>
<feature type="chain" id="PRO_5003241190" evidence="2">
    <location>
        <begin position="19"/>
        <end position="181"/>
    </location>
</feature>
<dbReference type="eggNOG" id="ENOG502SX9R">
    <property type="taxonomic scope" value="Eukaryota"/>
</dbReference>
<evidence type="ECO:0000256" key="2">
    <source>
        <dbReference type="SAM" id="SignalP"/>
    </source>
</evidence>
<gene>
    <name evidence="3" type="ORF">DAPPUDRAFT_242223</name>
</gene>
<feature type="compositionally biased region" description="Low complexity" evidence="1">
    <location>
        <begin position="135"/>
        <end position="174"/>
    </location>
</feature>
<dbReference type="Proteomes" id="UP000000305">
    <property type="component" value="Unassembled WGS sequence"/>
</dbReference>
<feature type="compositionally biased region" description="Polar residues" evidence="1">
    <location>
        <begin position="51"/>
        <end position="65"/>
    </location>
</feature>
<accession>E9GG52</accession>
<feature type="region of interest" description="Disordered" evidence="1">
    <location>
        <begin position="26"/>
        <end position="76"/>
    </location>
</feature>
<evidence type="ECO:0000313" key="4">
    <source>
        <dbReference type="Proteomes" id="UP000000305"/>
    </source>
</evidence>
<name>E9GG52_DAPPU</name>
<evidence type="ECO:0000256" key="1">
    <source>
        <dbReference type="SAM" id="MobiDB-lite"/>
    </source>
</evidence>
<feature type="compositionally biased region" description="Polar residues" evidence="1">
    <location>
        <begin position="26"/>
        <end position="36"/>
    </location>
</feature>
<evidence type="ECO:0000313" key="3">
    <source>
        <dbReference type="EMBL" id="EFX81339.1"/>
    </source>
</evidence>
<protein>
    <submittedName>
        <fullName evidence="3">Uncharacterized protein</fullName>
    </submittedName>
</protein>
<dbReference type="EMBL" id="GL732543">
    <property type="protein sequence ID" value="EFX81339.1"/>
    <property type="molecule type" value="Genomic_DNA"/>
</dbReference>
<keyword evidence="4" id="KW-1185">Reference proteome</keyword>
<dbReference type="KEGG" id="dpx:DAPPUDRAFT_242223"/>
<organism evidence="3 4">
    <name type="scientific">Daphnia pulex</name>
    <name type="common">Water flea</name>
    <dbReference type="NCBI Taxonomy" id="6669"/>
    <lineage>
        <taxon>Eukaryota</taxon>
        <taxon>Metazoa</taxon>
        <taxon>Ecdysozoa</taxon>
        <taxon>Arthropoda</taxon>
        <taxon>Crustacea</taxon>
        <taxon>Branchiopoda</taxon>
        <taxon>Diplostraca</taxon>
        <taxon>Cladocera</taxon>
        <taxon>Anomopoda</taxon>
        <taxon>Daphniidae</taxon>
        <taxon>Daphnia</taxon>
    </lineage>
</organism>
<dbReference type="OrthoDB" id="6375454at2759"/>
<feature type="region of interest" description="Disordered" evidence="1">
    <location>
        <begin position="135"/>
        <end position="181"/>
    </location>
</feature>
<dbReference type="PROSITE" id="PS51257">
    <property type="entry name" value="PROKAR_LIPOPROTEIN"/>
    <property type="match status" value="1"/>
</dbReference>
<sequence length="181" mass="18492">MNTFKTVIICAMLGVSASCSSSYQPAGSQGSQTAETASDFHGGVTGGGGQSSSYVNQPVVPNSPSGFGAEQQRPAESAGPLFGAEKARPVIAAAAAAAATAKTTQYICSCITINPVATVTPHQVPTGDSFVQAAAQQQTFASQQEQQQQQQQQQSSVGPASSQSVPVQQQQQSAGDNRGHY</sequence>
<reference evidence="3 4" key="1">
    <citation type="journal article" date="2011" name="Science">
        <title>The ecoresponsive genome of Daphnia pulex.</title>
        <authorList>
            <person name="Colbourne J.K."/>
            <person name="Pfrender M.E."/>
            <person name="Gilbert D."/>
            <person name="Thomas W.K."/>
            <person name="Tucker A."/>
            <person name="Oakley T.H."/>
            <person name="Tokishita S."/>
            <person name="Aerts A."/>
            <person name="Arnold G.J."/>
            <person name="Basu M.K."/>
            <person name="Bauer D.J."/>
            <person name="Caceres C.E."/>
            <person name="Carmel L."/>
            <person name="Casola C."/>
            <person name="Choi J.H."/>
            <person name="Detter J.C."/>
            <person name="Dong Q."/>
            <person name="Dusheyko S."/>
            <person name="Eads B.D."/>
            <person name="Frohlich T."/>
            <person name="Geiler-Samerotte K.A."/>
            <person name="Gerlach D."/>
            <person name="Hatcher P."/>
            <person name="Jogdeo S."/>
            <person name="Krijgsveld J."/>
            <person name="Kriventseva E.V."/>
            <person name="Kultz D."/>
            <person name="Laforsch C."/>
            <person name="Lindquist E."/>
            <person name="Lopez J."/>
            <person name="Manak J.R."/>
            <person name="Muller J."/>
            <person name="Pangilinan J."/>
            <person name="Patwardhan R.P."/>
            <person name="Pitluck S."/>
            <person name="Pritham E.J."/>
            <person name="Rechtsteiner A."/>
            <person name="Rho M."/>
            <person name="Rogozin I.B."/>
            <person name="Sakarya O."/>
            <person name="Salamov A."/>
            <person name="Schaack S."/>
            <person name="Shapiro H."/>
            <person name="Shiga Y."/>
            <person name="Skalitzky C."/>
            <person name="Smith Z."/>
            <person name="Souvorov A."/>
            <person name="Sung W."/>
            <person name="Tang Z."/>
            <person name="Tsuchiya D."/>
            <person name="Tu H."/>
            <person name="Vos H."/>
            <person name="Wang M."/>
            <person name="Wolf Y.I."/>
            <person name="Yamagata H."/>
            <person name="Yamada T."/>
            <person name="Ye Y."/>
            <person name="Shaw J.R."/>
            <person name="Andrews J."/>
            <person name="Crease T.J."/>
            <person name="Tang H."/>
            <person name="Lucas S.M."/>
            <person name="Robertson H.M."/>
            <person name="Bork P."/>
            <person name="Koonin E.V."/>
            <person name="Zdobnov E.M."/>
            <person name="Grigoriev I.V."/>
            <person name="Lynch M."/>
            <person name="Boore J.L."/>
        </authorList>
    </citation>
    <scope>NUCLEOTIDE SEQUENCE [LARGE SCALE GENOMIC DNA]</scope>
</reference>
<feature type="signal peptide" evidence="2">
    <location>
        <begin position="1"/>
        <end position="18"/>
    </location>
</feature>
<dbReference type="InParanoid" id="E9GG52"/>
<proteinExistence type="predicted"/>